<dbReference type="AlphaFoldDB" id="A0A261Y5N5"/>
<dbReference type="Proteomes" id="UP000242875">
    <property type="component" value="Unassembled WGS sequence"/>
</dbReference>
<dbReference type="PANTHER" id="PTHR13844">
    <property type="entry name" value="SWI/SNF-RELATED MATRIX-ASSOCIATED ACTIN-DEPENDENT REGULATOR OF CHROMATIN SUBFAMILY D"/>
    <property type="match status" value="1"/>
</dbReference>
<feature type="region of interest" description="Disordered" evidence="1">
    <location>
        <begin position="62"/>
        <end position="132"/>
    </location>
</feature>
<feature type="compositionally biased region" description="Basic residues" evidence="1">
    <location>
        <begin position="78"/>
        <end position="89"/>
    </location>
</feature>
<evidence type="ECO:0000313" key="4">
    <source>
        <dbReference type="EMBL" id="OZJ05950.1"/>
    </source>
</evidence>
<dbReference type="OrthoDB" id="10251073at2759"/>
<dbReference type="InterPro" id="IPR014876">
    <property type="entry name" value="DEK_C"/>
</dbReference>
<dbReference type="SMART" id="SM00151">
    <property type="entry name" value="SWIB"/>
    <property type="match status" value="1"/>
</dbReference>
<feature type="domain" description="DEK-C" evidence="3">
    <location>
        <begin position="2"/>
        <end position="57"/>
    </location>
</feature>
<dbReference type="EMBL" id="MVBO01000008">
    <property type="protein sequence ID" value="OZJ05950.1"/>
    <property type="molecule type" value="Genomic_DNA"/>
</dbReference>
<accession>A0A261Y5N5</accession>
<dbReference type="InterPro" id="IPR019835">
    <property type="entry name" value="SWIB_domain"/>
</dbReference>
<evidence type="ECO:0000259" key="3">
    <source>
        <dbReference type="PROSITE" id="PS51998"/>
    </source>
</evidence>
<evidence type="ECO:0000313" key="5">
    <source>
        <dbReference type="Proteomes" id="UP000242875"/>
    </source>
</evidence>
<dbReference type="Pfam" id="PF02201">
    <property type="entry name" value="SWIB"/>
    <property type="match status" value="1"/>
</dbReference>
<reference evidence="4 5" key="1">
    <citation type="journal article" date="2017" name="Mycologia">
        <title>Bifiguratus adelaidae, gen. et sp. nov., a new member of Mucoromycotina in endophytic and soil-dwelling habitats.</title>
        <authorList>
            <person name="Torres-Cruz T.J."/>
            <person name="Billingsley Tobias T.L."/>
            <person name="Almatruk M."/>
            <person name="Hesse C."/>
            <person name="Kuske C.R."/>
            <person name="Desiro A."/>
            <person name="Benucci G.M."/>
            <person name="Bonito G."/>
            <person name="Stajich J.E."/>
            <person name="Dunlap C."/>
            <person name="Arnold A.E."/>
            <person name="Porras-Alfaro A."/>
        </authorList>
    </citation>
    <scope>NUCLEOTIDE SEQUENCE [LARGE SCALE GENOMIC DNA]</scope>
    <source>
        <strain evidence="4 5">AZ0501</strain>
    </source>
</reference>
<dbReference type="PROSITE" id="PS51998">
    <property type="entry name" value="DEK_C"/>
    <property type="match status" value="1"/>
</dbReference>
<dbReference type="InterPro" id="IPR036885">
    <property type="entry name" value="SWIB_MDM2_dom_sf"/>
</dbReference>
<gene>
    <name evidence="4" type="ORF">BZG36_01242</name>
</gene>
<dbReference type="CDD" id="cd10567">
    <property type="entry name" value="SWIB-MDM2_like"/>
    <property type="match status" value="1"/>
</dbReference>
<name>A0A261Y5N5_9FUNG</name>
<protein>
    <submittedName>
        <fullName evidence="4">Uncharacterized protein</fullName>
    </submittedName>
</protein>
<proteinExistence type="predicted"/>
<dbReference type="Gene3D" id="1.10.245.10">
    <property type="entry name" value="SWIB/MDM2 domain"/>
    <property type="match status" value="1"/>
</dbReference>
<evidence type="ECO:0000256" key="1">
    <source>
        <dbReference type="SAM" id="MobiDB-lite"/>
    </source>
</evidence>
<dbReference type="SUPFAM" id="SSF47592">
    <property type="entry name" value="SWIB/MDM2 domain"/>
    <property type="match status" value="1"/>
</dbReference>
<dbReference type="PROSITE" id="PS51925">
    <property type="entry name" value="SWIB_MDM2"/>
    <property type="match status" value="1"/>
</dbReference>
<evidence type="ECO:0000259" key="2">
    <source>
        <dbReference type="PROSITE" id="PS51925"/>
    </source>
</evidence>
<feature type="domain" description="DM2" evidence="2">
    <location>
        <begin position="148"/>
        <end position="225"/>
    </location>
</feature>
<keyword evidence="5" id="KW-1185">Reference proteome</keyword>
<feature type="compositionally biased region" description="Basic and acidic residues" evidence="1">
    <location>
        <begin position="103"/>
        <end position="114"/>
    </location>
</feature>
<organism evidence="4 5">
    <name type="scientific">Bifiguratus adelaidae</name>
    <dbReference type="NCBI Taxonomy" id="1938954"/>
    <lineage>
        <taxon>Eukaryota</taxon>
        <taxon>Fungi</taxon>
        <taxon>Fungi incertae sedis</taxon>
        <taxon>Mucoromycota</taxon>
        <taxon>Mucoromycotina</taxon>
        <taxon>Endogonomycetes</taxon>
        <taxon>Endogonales</taxon>
        <taxon>Endogonales incertae sedis</taxon>
        <taxon>Bifiguratus</taxon>
    </lineage>
</organism>
<comment type="caution">
    <text evidence="4">The sequence shown here is derived from an EMBL/GenBank/DDBJ whole genome shotgun (WGS) entry which is preliminary data.</text>
</comment>
<sequence>MDVNVERYRVRITNIVKVADLSQISAKRIRRQLEQEDGLSLEPVKRALDDLIVSICSDLIQAKNEQSPSPPPAPPVQRRSKPSPPKPKRGPSPSSESEVGDEALARQLDREWNAKRTRHQPIKKEKKKRMVVQPQVDVDGKVIKRNTGFNKPMVLSAELSAFTGATEMSRPEVVKKLWEHIKTQNLQDPSDRRMLINDGPFKQLFGRDRMSSFEMNKFLSPHLKRKEDLADT</sequence>
<dbReference type="Pfam" id="PF08766">
    <property type="entry name" value="DEK_C"/>
    <property type="match status" value="1"/>
</dbReference>
<dbReference type="InterPro" id="IPR003121">
    <property type="entry name" value="SWIB_MDM2_domain"/>
</dbReference>
<feature type="compositionally biased region" description="Basic residues" evidence="1">
    <location>
        <begin position="115"/>
        <end position="130"/>
    </location>
</feature>